<sequence>MASRENPPATSEHGRKDKIMSALSTSIDTINCVKDAIPNEIAKGLLSTFSGILSAVKNTIRNKEDFEELARQCYEISFLVWRATTATPNKALSLHVTRAIDDLKKSKAGVASRTLSVTIDKEKIASWQRDLSRFLQIFNTELNILTHVKLEEIIAMFEQFRLQAETKTTAQGALPPSKPSLFVGRDNLVHEVSGLLAEFRHVALLGTGGIGKSCLAKAVLNEPDIVTKFGAQRYFIRYDDMDASQVSYEVFLDRIGGILGLALGAVDPLSVISTHLSSAPSLLILDNAETFLDAAQDKTRIADAVDSLGALASTVVLLTSRSRALPSNILWNVIAVPALEPVAAREAFTAVYHKPIKKIDVIDSLLQSLDCHPLSINLLAHAARENDWSYKELLDTWNKRQTDLLHTVSRSES</sequence>
<comment type="caution">
    <text evidence="1">The sequence shown here is derived from an EMBL/GenBank/DDBJ whole genome shotgun (WGS) entry which is preliminary data.</text>
</comment>
<protein>
    <submittedName>
        <fullName evidence="1">Uncharacterized protein</fullName>
    </submittedName>
</protein>
<dbReference type="AlphaFoldDB" id="A0A4Y9ZUC3"/>
<reference evidence="1 2" key="1">
    <citation type="submission" date="2019-02" db="EMBL/GenBank/DDBJ databases">
        <title>Genome sequencing of the rare red list fungi Hericium alpestre (H. flagellum).</title>
        <authorList>
            <person name="Buettner E."/>
            <person name="Kellner H."/>
        </authorList>
    </citation>
    <scope>NUCLEOTIDE SEQUENCE [LARGE SCALE GENOMIC DNA]</scope>
    <source>
        <strain evidence="1 2">DSM 108284</strain>
    </source>
</reference>
<dbReference type="CDD" id="cd21037">
    <property type="entry name" value="MLKL_NTD"/>
    <property type="match status" value="1"/>
</dbReference>
<name>A0A4Y9ZUC3_9AGAM</name>
<dbReference type="InterPro" id="IPR027417">
    <property type="entry name" value="P-loop_NTPase"/>
</dbReference>
<dbReference type="PANTHER" id="PTHR47691:SF3">
    <property type="entry name" value="HTH-TYPE TRANSCRIPTIONAL REGULATOR RV0890C-RELATED"/>
    <property type="match status" value="1"/>
</dbReference>
<organism evidence="1 2">
    <name type="scientific">Hericium alpestre</name>
    <dbReference type="NCBI Taxonomy" id="135208"/>
    <lineage>
        <taxon>Eukaryota</taxon>
        <taxon>Fungi</taxon>
        <taxon>Dikarya</taxon>
        <taxon>Basidiomycota</taxon>
        <taxon>Agaricomycotina</taxon>
        <taxon>Agaricomycetes</taxon>
        <taxon>Russulales</taxon>
        <taxon>Hericiaceae</taxon>
        <taxon>Hericium</taxon>
    </lineage>
</organism>
<dbReference type="Proteomes" id="UP000298061">
    <property type="component" value="Unassembled WGS sequence"/>
</dbReference>
<evidence type="ECO:0000313" key="1">
    <source>
        <dbReference type="EMBL" id="TFY78402.1"/>
    </source>
</evidence>
<dbReference type="CDD" id="cd00267">
    <property type="entry name" value="ABC_ATPase"/>
    <property type="match status" value="1"/>
</dbReference>
<evidence type="ECO:0000313" key="2">
    <source>
        <dbReference type="Proteomes" id="UP000298061"/>
    </source>
</evidence>
<dbReference type="Gene3D" id="3.40.50.300">
    <property type="entry name" value="P-loop containing nucleotide triphosphate hydrolases"/>
    <property type="match status" value="1"/>
</dbReference>
<gene>
    <name evidence="1" type="ORF">EWM64_g5608</name>
</gene>
<proteinExistence type="predicted"/>
<dbReference type="PANTHER" id="PTHR47691">
    <property type="entry name" value="REGULATOR-RELATED"/>
    <property type="match status" value="1"/>
</dbReference>
<dbReference type="EMBL" id="SFCI01000688">
    <property type="protein sequence ID" value="TFY78402.1"/>
    <property type="molecule type" value="Genomic_DNA"/>
</dbReference>
<dbReference type="InterPro" id="IPR059179">
    <property type="entry name" value="MLKL-like_MCAfunc"/>
</dbReference>
<accession>A0A4Y9ZUC3</accession>
<dbReference type="SUPFAM" id="SSF52540">
    <property type="entry name" value="P-loop containing nucleoside triphosphate hydrolases"/>
    <property type="match status" value="1"/>
</dbReference>
<keyword evidence="2" id="KW-1185">Reference proteome</keyword>
<dbReference type="STRING" id="135208.A0A4Y9ZUC3"/>
<dbReference type="OrthoDB" id="1534087at2759"/>